<sequence length="128" mass="14268">MYFQRLRRQPLPIRDAPILCKNQHTNPTNAVDGPFQHALITTWVGTGTRGLGGWMDTGFYPVDDLLVQGARTDIDEVFLDDVGGGPGHDIDEFYRKHPSTPGRLILQDLPVVVGQIEELTKDIERMGA</sequence>
<organism evidence="1 2">
    <name type="scientific">Polytolypa hystricis (strain UAMH7299)</name>
    <dbReference type="NCBI Taxonomy" id="1447883"/>
    <lineage>
        <taxon>Eukaryota</taxon>
        <taxon>Fungi</taxon>
        <taxon>Dikarya</taxon>
        <taxon>Ascomycota</taxon>
        <taxon>Pezizomycotina</taxon>
        <taxon>Eurotiomycetes</taxon>
        <taxon>Eurotiomycetidae</taxon>
        <taxon>Onygenales</taxon>
        <taxon>Onygenales incertae sedis</taxon>
        <taxon>Polytolypa</taxon>
    </lineage>
</organism>
<evidence type="ECO:0000313" key="2">
    <source>
        <dbReference type="Proteomes" id="UP000224634"/>
    </source>
</evidence>
<name>A0A2B7YSG5_POLH7</name>
<protein>
    <recommendedName>
        <fullName evidence="3">O-methyltransferase domain-containing protein</fullName>
    </recommendedName>
</protein>
<reference evidence="1 2" key="1">
    <citation type="submission" date="2017-10" db="EMBL/GenBank/DDBJ databases">
        <title>Comparative genomics in systemic dimorphic fungi from Ajellomycetaceae.</title>
        <authorList>
            <person name="Munoz J.F."/>
            <person name="Mcewen J.G."/>
            <person name="Clay O.K."/>
            <person name="Cuomo C.A."/>
        </authorList>
    </citation>
    <scope>NUCLEOTIDE SEQUENCE [LARGE SCALE GENOMIC DNA]</scope>
    <source>
        <strain evidence="1 2">UAMH7299</strain>
    </source>
</reference>
<evidence type="ECO:0008006" key="3">
    <source>
        <dbReference type="Google" id="ProtNLM"/>
    </source>
</evidence>
<dbReference type="OrthoDB" id="1535081at2759"/>
<dbReference type="EMBL" id="PDNA01000018">
    <property type="protein sequence ID" value="PGH23933.1"/>
    <property type="molecule type" value="Genomic_DNA"/>
</dbReference>
<dbReference type="Proteomes" id="UP000224634">
    <property type="component" value="Unassembled WGS sequence"/>
</dbReference>
<dbReference type="STRING" id="1447883.A0A2B7YSG5"/>
<comment type="caution">
    <text evidence="1">The sequence shown here is derived from an EMBL/GenBank/DDBJ whole genome shotgun (WGS) entry which is preliminary data.</text>
</comment>
<dbReference type="InterPro" id="IPR029063">
    <property type="entry name" value="SAM-dependent_MTases_sf"/>
</dbReference>
<dbReference type="AlphaFoldDB" id="A0A2B7YSG5"/>
<gene>
    <name evidence="1" type="ORF">AJ80_01995</name>
</gene>
<evidence type="ECO:0000313" key="1">
    <source>
        <dbReference type="EMBL" id="PGH23933.1"/>
    </source>
</evidence>
<proteinExistence type="predicted"/>
<keyword evidence="2" id="KW-1185">Reference proteome</keyword>
<dbReference type="Gene3D" id="3.40.50.150">
    <property type="entry name" value="Vaccinia Virus protein VP39"/>
    <property type="match status" value="1"/>
</dbReference>
<accession>A0A2B7YSG5</accession>